<reference evidence="7" key="1">
    <citation type="submission" date="2016-07" db="EMBL/GenBank/DDBJ databases">
        <title>Frankia sp. NRRL B-16219 Genome sequencing.</title>
        <authorList>
            <person name="Ghodhbane-Gtari F."/>
            <person name="Swanson E."/>
            <person name="Gueddou A."/>
            <person name="Louati M."/>
            <person name="Nouioui I."/>
            <person name="Hezbri K."/>
            <person name="Abebe-Akele F."/>
            <person name="Simpson S."/>
            <person name="Morris K."/>
            <person name="Thomas K."/>
            <person name="Gtari M."/>
            <person name="Tisa L.S."/>
        </authorList>
    </citation>
    <scope>NUCLEOTIDE SEQUENCE [LARGE SCALE GENOMIC DNA]</scope>
    <source>
        <strain evidence="7">NRRL B-16219</strain>
    </source>
</reference>
<keyword evidence="6" id="KW-0131">Cell cycle</keyword>
<dbReference type="Gene3D" id="3.40.50.300">
    <property type="entry name" value="P-loop containing nucleotide triphosphate hydrolases"/>
    <property type="match status" value="2"/>
</dbReference>
<evidence type="ECO:0000256" key="1">
    <source>
        <dbReference type="ARBA" id="ARBA00022741"/>
    </source>
</evidence>
<dbReference type="PANTHER" id="PTHR22683">
    <property type="entry name" value="SPORULATION PROTEIN RELATED"/>
    <property type="match status" value="1"/>
</dbReference>
<proteinExistence type="predicted"/>
<evidence type="ECO:0000313" key="6">
    <source>
        <dbReference type="EMBL" id="OHV20951.1"/>
    </source>
</evidence>
<name>A0A1S1PI67_9ACTN</name>
<dbReference type="SUPFAM" id="SSF52540">
    <property type="entry name" value="P-loop containing nucleoside triphosphate hydrolases"/>
    <property type="match status" value="1"/>
</dbReference>
<dbReference type="GO" id="GO:0005524">
    <property type="term" value="F:ATP binding"/>
    <property type="evidence" value="ECO:0007669"/>
    <property type="project" value="UniProtKB-UniRule"/>
</dbReference>
<comment type="caution">
    <text evidence="6">The sequence shown here is derived from an EMBL/GenBank/DDBJ whole genome shotgun (WGS) entry which is preliminary data.</text>
</comment>
<dbReference type="InterPro" id="IPR002543">
    <property type="entry name" value="FtsK_dom"/>
</dbReference>
<evidence type="ECO:0000256" key="4">
    <source>
        <dbReference type="SAM" id="Coils"/>
    </source>
</evidence>
<evidence type="ECO:0000256" key="3">
    <source>
        <dbReference type="PROSITE-ProRule" id="PRU00289"/>
    </source>
</evidence>
<protein>
    <submittedName>
        <fullName evidence="6">Cell division protein FtsK</fullName>
    </submittedName>
</protein>
<keyword evidence="4" id="KW-0175">Coiled coil</keyword>
<sequence>MTGRGGRRALRMSEAQAGREDLIQRLQRLRADADRIVGEADRAVNEADAALAGERDKVGKKRSQAVAKWADWRAREVESRVTEVRDILVSRPRLWETEEGRQHGPVPEHSATEVVDALALAVRRLRSPLRSKRHWTRVAVAAVRRADELIVRATEDLDAQVRTAAQNARASHGNAVAAAKRAWRQSLALFQAEVAAVRADLDGISLPADADWSTWSPVSTPVDGLRIGWYIRAGHDGGQLVVPALLPFPRTTNLVVKAGRANTEHSDVALGLIGRMLASIPPGQLRLSVVDSISLGRSVRSLSGLNSTDVRLMETPLIDYHEIEGRLAELVGRIGRIERDLLGPHRLDSLVDYNQLVDARPEPYHVVVVFDYPRGFTTPDSLTRLDQVMANGPRCGVYTVLMITDDDPEHPHHLELVGGGRARPGPAAAGSPAADRWELVLEHPREPTWETSRMLGTIVDRVADRARDAGKVVVSLDRVLSLVPAATRPELGGIAGMERPVDAGDPATWWQGDASDGLVIPIGTYSLDDVMAMRLGEGTRNHVMVAGTTGSGKTTLLHTIVLAAATVYSPAELELYLVDLKQGIEFQDYAVRQLPHARQVAIHSEREFGLETMRTLLTEIDFRAELFKKYGVEKLANYRSARARAANGASDPRLARILLVVDEFHVLFDVDDAVGRDAAASLETLVRMGRAYGIHVLLSSQTPSSPVVMGGSTVRQMEVRVALRCDDQVSRRVLAENNPSASQLGLRGEAIYNPSSGQLGRDTKFQIAFIEAGTRTAMLGAMRKLAHARHHVRVPAVYDGDRPG</sequence>
<gene>
    <name evidence="6" type="ORF">BBK14_27455</name>
</gene>
<feature type="coiled-coil region" evidence="4">
    <location>
        <begin position="12"/>
        <end position="46"/>
    </location>
</feature>
<evidence type="ECO:0000256" key="2">
    <source>
        <dbReference type="ARBA" id="ARBA00022840"/>
    </source>
</evidence>
<dbReference type="PANTHER" id="PTHR22683:SF41">
    <property type="entry name" value="DNA TRANSLOCASE FTSK"/>
    <property type="match status" value="1"/>
</dbReference>
<feature type="domain" description="FtsK" evidence="5">
    <location>
        <begin position="527"/>
        <end position="732"/>
    </location>
</feature>
<dbReference type="SMART" id="SM00382">
    <property type="entry name" value="AAA"/>
    <property type="match status" value="1"/>
</dbReference>
<dbReference type="GO" id="GO:0051301">
    <property type="term" value="P:cell division"/>
    <property type="evidence" value="ECO:0007669"/>
    <property type="project" value="UniProtKB-KW"/>
</dbReference>
<evidence type="ECO:0000313" key="7">
    <source>
        <dbReference type="Proteomes" id="UP000179769"/>
    </source>
</evidence>
<evidence type="ECO:0000259" key="5">
    <source>
        <dbReference type="PROSITE" id="PS50901"/>
    </source>
</evidence>
<keyword evidence="1 3" id="KW-0547">Nucleotide-binding</keyword>
<keyword evidence="2 3" id="KW-0067">ATP-binding</keyword>
<keyword evidence="7" id="KW-1185">Reference proteome</keyword>
<dbReference type="Pfam" id="PF01580">
    <property type="entry name" value="FtsK_SpoIIIE"/>
    <property type="match status" value="1"/>
</dbReference>
<dbReference type="InterPro" id="IPR027417">
    <property type="entry name" value="P-loop_NTPase"/>
</dbReference>
<dbReference type="InterPro" id="IPR003593">
    <property type="entry name" value="AAA+_ATPase"/>
</dbReference>
<dbReference type="CDD" id="cd01127">
    <property type="entry name" value="TrwB_TraG_TraD_VirD4"/>
    <property type="match status" value="1"/>
</dbReference>
<dbReference type="Proteomes" id="UP000179769">
    <property type="component" value="Unassembled WGS sequence"/>
</dbReference>
<keyword evidence="6" id="KW-0132">Cell division</keyword>
<feature type="binding site" evidence="3">
    <location>
        <begin position="547"/>
        <end position="554"/>
    </location>
    <ligand>
        <name>ATP</name>
        <dbReference type="ChEBI" id="CHEBI:30616"/>
    </ligand>
</feature>
<dbReference type="EMBL" id="MAXA01000260">
    <property type="protein sequence ID" value="OHV20951.1"/>
    <property type="molecule type" value="Genomic_DNA"/>
</dbReference>
<dbReference type="GO" id="GO:0003677">
    <property type="term" value="F:DNA binding"/>
    <property type="evidence" value="ECO:0007669"/>
    <property type="project" value="InterPro"/>
</dbReference>
<accession>A0A1S1PI67</accession>
<dbReference type="InterPro" id="IPR050206">
    <property type="entry name" value="FtsK/SpoIIIE/SftA"/>
</dbReference>
<dbReference type="AlphaFoldDB" id="A0A1S1PI67"/>
<organism evidence="6 7">
    <name type="scientific">Parafrankia soli</name>
    <dbReference type="NCBI Taxonomy" id="2599596"/>
    <lineage>
        <taxon>Bacteria</taxon>
        <taxon>Bacillati</taxon>
        <taxon>Actinomycetota</taxon>
        <taxon>Actinomycetes</taxon>
        <taxon>Frankiales</taxon>
        <taxon>Frankiaceae</taxon>
        <taxon>Parafrankia</taxon>
    </lineage>
</organism>
<dbReference type="PROSITE" id="PS50901">
    <property type="entry name" value="FTSK"/>
    <property type="match status" value="1"/>
</dbReference>